<comment type="subcellular location">
    <subcellularLocation>
        <location evidence="1">Cell outer membrane</location>
    </subcellularLocation>
</comment>
<evidence type="ECO:0000256" key="3">
    <source>
        <dbReference type="ARBA" id="ARBA00023237"/>
    </source>
</evidence>
<organism evidence="4 5">
    <name type="scientific">Candidatus Coatesbacteria bacterium 4484_99</name>
    <dbReference type="NCBI Taxonomy" id="1970774"/>
    <lineage>
        <taxon>Bacteria</taxon>
        <taxon>Candidatus Coatesiibacteriota</taxon>
    </lineage>
</organism>
<dbReference type="AlphaFoldDB" id="A0A1W9S1G1"/>
<accession>A0A1W9S1G1</accession>
<dbReference type="GO" id="GO:0009279">
    <property type="term" value="C:cell outer membrane"/>
    <property type="evidence" value="ECO:0007669"/>
    <property type="project" value="UniProtKB-SubCell"/>
</dbReference>
<proteinExistence type="predicted"/>
<comment type="caution">
    <text evidence="4">The sequence shown here is derived from an EMBL/GenBank/DDBJ whole genome shotgun (WGS) entry which is preliminary data.</text>
</comment>
<keyword evidence="2" id="KW-0472">Membrane</keyword>
<evidence type="ECO:0000313" key="5">
    <source>
        <dbReference type="Proteomes" id="UP000192611"/>
    </source>
</evidence>
<reference evidence="5" key="1">
    <citation type="submission" date="2017-03" db="EMBL/GenBank/DDBJ databases">
        <title>Novel pathways for hydrocarbon cycling and metabolic interdependencies in hydrothermal sediment communities.</title>
        <authorList>
            <person name="Dombrowski N."/>
            <person name="Seitz K."/>
            <person name="Teske A."/>
            <person name="Baker B."/>
        </authorList>
    </citation>
    <scope>NUCLEOTIDE SEQUENCE [LARGE SCALE GENOMIC DNA]</scope>
</reference>
<evidence type="ECO:0000256" key="1">
    <source>
        <dbReference type="ARBA" id="ARBA00004442"/>
    </source>
</evidence>
<evidence type="ECO:0000256" key="2">
    <source>
        <dbReference type="ARBA" id="ARBA00023136"/>
    </source>
</evidence>
<dbReference type="InterPro" id="IPR036942">
    <property type="entry name" value="Beta-barrel_TonB_sf"/>
</dbReference>
<gene>
    <name evidence="4" type="ORF">B6D57_04725</name>
</gene>
<name>A0A1W9S1G1_9BACT</name>
<dbReference type="SUPFAM" id="SSF56935">
    <property type="entry name" value="Porins"/>
    <property type="match status" value="1"/>
</dbReference>
<keyword evidence="3" id="KW-0998">Cell outer membrane</keyword>
<dbReference type="EMBL" id="NATQ01000098">
    <property type="protein sequence ID" value="OQX90130.1"/>
    <property type="molecule type" value="Genomic_DNA"/>
</dbReference>
<protein>
    <submittedName>
        <fullName evidence="4">Uncharacterized protein</fullName>
    </submittedName>
</protein>
<dbReference type="Proteomes" id="UP000192611">
    <property type="component" value="Unassembled WGS sequence"/>
</dbReference>
<evidence type="ECO:0000313" key="4">
    <source>
        <dbReference type="EMBL" id="OQX90130.1"/>
    </source>
</evidence>
<sequence length="526" mass="59492">MLSELNYRYAGIEVVEEPLFSGGEKLRLQSFGIDISEREYPGYISICNRECLNRMAYINIDSYLARCPLLYLSPIKGKGLVGIMGEGVDFSKNWLYLDIEPSDYEPFFYPLTSIGKIVICYGGPEVASSWFSSVELMNIPVRREQPITGVFLSDGNFNTERYRFYTDFSVPHLNTSVGGERNLTSGFGRYPNTSYGSLSVSSIATSDWLEIPVDFVYSGGVVNRYSDEEFDMGYKLISVKPRFNCDGSVSPFIRFAYLSGEAVSPDALYDIGGGLRFGSGDNLTFLPTFSIRDLGGQRIYNFSSDLLLRDEGMYLISCRSDYISYNNKRIAIGLSGSFFTNSNIVPFVSCMGDLWVDGNRKKDSIIGGVRLYIPDRMRLQIFMRSSNILEERKNCAGLESDIILWRGFRVRASGYKCFSDIPYISNYVVNGYFGFDREIVNEINPFAYLGISRYGSWLQSYEANKAEEPRSEPYTNISLSAGLTIGSFEVFANFDNLLNTEITDEEGSYPPEPRNYQFGINWNFLN</sequence>
<dbReference type="Gene3D" id="2.40.170.20">
    <property type="entry name" value="TonB-dependent receptor, beta-barrel domain"/>
    <property type="match status" value="1"/>
</dbReference>